<keyword evidence="7" id="KW-0862">Zinc</keyword>
<keyword evidence="11" id="KW-1185">Reference proteome</keyword>
<sequence length="176" mass="20458">MKCPRCSKQEIRVLESRSAEAGQSVRRRRECMSCGYRFTTYERIEFVPIMVIKRDGSRESFNRSKILQGVMRACQKTQVSVKQMEELVNEIEEKLQLEDVQEVTTLRIGEMVLDRLQNLSEVAYVRFASVYRQFQGVRDFVNELEQLEPPLRQDLERLLRESPGSEGSPDLVGGYS</sequence>
<gene>
    <name evidence="7 10" type="primary">nrdR</name>
    <name evidence="10" type="ORF">JX360_06230</name>
</gene>
<keyword evidence="6 7" id="KW-0804">Transcription</keyword>
<evidence type="ECO:0000256" key="1">
    <source>
        <dbReference type="ARBA" id="ARBA00022491"/>
    </source>
</evidence>
<proteinExistence type="inferred from homology"/>
<dbReference type="InterPro" id="IPR055173">
    <property type="entry name" value="NrdR-like_N"/>
</dbReference>
<evidence type="ECO:0000259" key="9">
    <source>
        <dbReference type="PROSITE" id="PS51161"/>
    </source>
</evidence>
<keyword evidence="7" id="KW-0479">Metal-binding</keyword>
<feature type="coiled-coil region" evidence="8">
    <location>
        <begin position="74"/>
        <end position="101"/>
    </location>
</feature>
<keyword evidence="1 7" id="KW-0678">Repressor</keyword>
<feature type="domain" description="ATP-cone" evidence="9">
    <location>
        <begin position="49"/>
        <end position="139"/>
    </location>
</feature>
<keyword evidence="7" id="KW-0863">Zinc-finger</keyword>
<evidence type="ECO:0000256" key="2">
    <source>
        <dbReference type="ARBA" id="ARBA00022741"/>
    </source>
</evidence>
<dbReference type="InterPro" id="IPR005144">
    <property type="entry name" value="ATP-cone_dom"/>
</dbReference>
<keyword evidence="3 7" id="KW-0067">ATP-binding</keyword>
<dbReference type="PANTHER" id="PTHR30455:SF2">
    <property type="entry name" value="TRANSCRIPTIONAL REPRESSOR NRDR"/>
    <property type="match status" value="1"/>
</dbReference>
<dbReference type="Pfam" id="PF03477">
    <property type="entry name" value="ATP-cone"/>
    <property type="match status" value="1"/>
</dbReference>
<feature type="zinc finger region" evidence="7">
    <location>
        <begin position="3"/>
        <end position="34"/>
    </location>
</feature>
<dbReference type="Proteomes" id="UP000830835">
    <property type="component" value="Unassembled WGS sequence"/>
</dbReference>
<comment type="similarity">
    <text evidence="7">Belongs to the NrdR family.</text>
</comment>
<dbReference type="PANTHER" id="PTHR30455">
    <property type="entry name" value="TRANSCRIPTIONAL REPRESSOR NRDR"/>
    <property type="match status" value="1"/>
</dbReference>
<dbReference type="InterPro" id="IPR003796">
    <property type="entry name" value="RNR_NrdR-like"/>
</dbReference>
<evidence type="ECO:0000256" key="5">
    <source>
        <dbReference type="ARBA" id="ARBA00023125"/>
    </source>
</evidence>
<comment type="caution">
    <text evidence="10">The sequence shown here is derived from an EMBL/GenBank/DDBJ whole genome shotgun (WGS) entry which is preliminary data.</text>
</comment>
<keyword evidence="8" id="KW-0175">Coiled coil</keyword>
<reference evidence="10" key="1">
    <citation type="submission" date="2021-02" db="EMBL/GenBank/DDBJ databases">
        <title>The CRISPR/cas machinery reduction and long-range gene transfer in the hot spring cyanobacterium Synechococcus.</title>
        <authorList>
            <person name="Dvorak P."/>
            <person name="Jahodarova E."/>
            <person name="Hasler P."/>
            <person name="Poulickova A."/>
        </authorList>
    </citation>
    <scope>NUCLEOTIDE SEQUENCE</scope>
    <source>
        <strain evidence="10">Rupite</strain>
    </source>
</reference>
<comment type="cofactor">
    <cofactor evidence="7">
        <name>Zn(2+)</name>
        <dbReference type="ChEBI" id="CHEBI:29105"/>
    </cofactor>
    <text evidence="7">Binds 1 zinc ion.</text>
</comment>
<dbReference type="HAMAP" id="MF_00440">
    <property type="entry name" value="NrdR"/>
    <property type="match status" value="1"/>
</dbReference>
<evidence type="ECO:0000256" key="3">
    <source>
        <dbReference type="ARBA" id="ARBA00022840"/>
    </source>
</evidence>
<evidence type="ECO:0000256" key="7">
    <source>
        <dbReference type="HAMAP-Rule" id="MF_00440"/>
    </source>
</evidence>
<dbReference type="EMBL" id="JAFIRA010000011">
    <property type="protein sequence ID" value="MCJ2542507.1"/>
    <property type="molecule type" value="Genomic_DNA"/>
</dbReference>
<dbReference type="PROSITE" id="PS51161">
    <property type="entry name" value="ATP_CONE"/>
    <property type="match status" value="1"/>
</dbReference>
<evidence type="ECO:0000256" key="6">
    <source>
        <dbReference type="ARBA" id="ARBA00023163"/>
    </source>
</evidence>
<dbReference type="Pfam" id="PF22811">
    <property type="entry name" value="Zn_ribbon_NrdR"/>
    <property type="match status" value="1"/>
</dbReference>
<evidence type="ECO:0000256" key="4">
    <source>
        <dbReference type="ARBA" id="ARBA00023015"/>
    </source>
</evidence>
<organism evidence="10 11">
    <name type="scientific">Thermostichus vulcanus str. 'Rupite'</name>
    <dbReference type="NCBI Taxonomy" id="2813851"/>
    <lineage>
        <taxon>Bacteria</taxon>
        <taxon>Bacillati</taxon>
        <taxon>Cyanobacteriota</taxon>
        <taxon>Cyanophyceae</taxon>
        <taxon>Thermostichales</taxon>
        <taxon>Thermostichaceae</taxon>
        <taxon>Thermostichus</taxon>
    </lineage>
</organism>
<evidence type="ECO:0000313" key="11">
    <source>
        <dbReference type="Proteomes" id="UP000830835"/>
    </source>
</evidence>
<dbReference type="RefSeq" id="WP_244349783.1">
    <property type="nucleotide sequence ID" value="NZ_JAFIRA010000011.1"/>
</dbReference>
<keyword evidence="2 7" id="KW-0547">Nucleotide-binding</keyword>
<evidence type="ECO:0000313" key="10">
    <source>
        <dbReference type="EMBL" id="MCJ2542507.1"/>
    </source>
</evidence>
<protein>
    <recommendedName>
        <fullName evidence="7">Transcriptional repressor NrdR</fullName>
    </recommendedName>
</protein>
<comment type="function">
    <text evidence="7">Negatively regulates transcription of bacterial ribonucleotide reductase nrd genes and operons by binding to NrdR-boxes.</text>
</comment>
<name>A0ABT0C9Q0_THEVL</name>
<keyword evidence="5 7" id="KW-0238">DNA-binding</keyword>
<dbReference type="NCBIfam" id="TIGR00244">
    <property type="entry name" value="transcriptional regulator NrdR"/>
    <property type="match status" value="1"/>
</dbReference>
<keyword evidence="4 7" id="KW-0805">Transcription regulation</keyword>
<evidence type="ECO:0000256" key="8">
    <source>
        <dbReference type="SAM" id="Coils"/>
    </source>
</evidence>
<accession>A0ABT0C9Q0</accession>